<dbReference type="PANTHER" id="PTHR40462">
    <property type="entry name" value="CHROMOSOME 1, WHOLE GENOME SHOTGUN SEQUENCE"/>
    <property type="match status" value="1"/>
</dbReference>
<reference evidence="2 3" key="1">
    <citation type="journal article" date="2019" name="Nat. Ecol. Evol.">
        <title>Megaphylogeny resolves global patterns of mushroom evolution.</title>
        <authorList>
            <person name="Varga T."/>
            <person name="Krizsan K."/>
            <person name="Foldi C."/>
            <person name="Dima B."/>
            <person name="Sanchez-Garcia M."/>
            <person name="Sanchez-Ramirez S."/>
            <person name="Szollosi G.J."/>
            <person name="Szarkandi J.G."/>
            <person name="Papp V."/>
            <person name="Albert L."/>
            <person name="Andreopoulos W."/>
            <person name="Angelini C."/>
            <person name="Antonin V."/>
            <person name="Barry K.W."/>
            <person name="Bougher N.L."/>
            <person name="Buchanan P."/>
            <person name="Buyck B."/>
            <person name="Bense V."/>
            <person name="Catcheside P."/>
            <person name="Chovatia M."/>
            <person name="Cooper J."/>
            <person name="Damon W."/>
            <person name="Desjardin D."/>
            <person name="Finy P."/>
            <person name="Geml J."/>
            <person name="Haridas S."/>
            <person name="Hughes K."/>
            <person name="Justo A."/>
            <person name="Karasinski D."/>
            <person name="Kautmanova I."/>
            <person name="Kiss B."/>
            <person name="Kocsube S."/>
            <person name="Kotiranta H."/>
            <person name="LaButti K.M."/>
            <person name="Lechner B.E."/>
            <person name="Liimatainen K."/>
            <person name="Lipzen A."/>
            <person name="Lukacs Z."/>
            <person name="Mihaltcheva S."/>
            <person name="Morgado L.N."/>
            <person name="Niskanen T."/>
            <person name="Noordeloos M.E."/>
            <person name="Ohm R.A."/>
            <person name="Ortiz-Santana B."/>
            <person name="Ovrebo C."/>
            <person name="Racz N."/>
            <person name="Riley R."/>
            <person name="Savchenko A."/>
            <person name="Shiryaev A."/>
            <person name="Soop K."/>
            <person name="Spirin V."/>
            <person name="Szebenyi C."/>
            <person name="Tomsovsky M."/>
            <person name="Tulloss R.E."/>
            <person name="Uehling J."/>
            <person name="Grigoriev I.V."/>
            <person name="Vagvolgyi C."/>
            <person name="Papp T."/>
            <person name="Martin F.M."/>
            <person name="Miettinen O."/>
            <person name="Hibbett D.S."/>
            <person name="Nagy L.G."/>
        </authorList>
    </citation>
    <scope>NUCLEOTIDE SEQUENCE [LARGE SCALE GENOMIC DNA]</scope>
    <source>
        <strain evidence="2 3">CBS 309.79</strain>
    </source>
</reference>
<feature type="region of interest" description="Disordered" evidence="1">
    <location>
        <begin position="1"/>
        <end position="43"/>
    </location>
</feature>
<dbReference type="EMBL" id="ML178814">
    <property type="protein sequence ID" value="TFL07863.1"/>
    <property type="molecule type" value="Genomic_DNA"/>
</dbReference>
<protein>
    <submittedName>
        <fullName evidence="2">Uncharacterized protein</fullName>
    </submittedName>
</protein>
<proteinExistence type="predicted"/>
<dbReference type="OrthoDB" id="3050608at2759"/>
<gene>
    <name evidence="2" type="ORF">BDV98DRAFT_558601</name>
</gene>
<dbReference type="PANTHER" id="PTHR40462:SF1">
    <property type="entry name" value="EXPRESSED PROTEIN"/>
    <property type="match status" value="1"/>
</dbReference>
<organism evidence="2 3">
    <name type="scientific">Pterulicium gracile</name>
    <dbReference type="NCBI Taxonomy" id="1884261"/>
    <lineage>
        <taxon>Eukaryota</taxon>
        <taxon>Fungi</taxon>
        <taxon>Dikarya</taxon>
        <taxon>Basidiomycota</taxon>
        <taxon>Agaricomycotina</taxon>
        <taxon>Agaricomycetes</taxon>
        <taxon>Agaricomycetidae</taxon>
        <taxon>Agaricales</taxon>
        <taxon>Pleurotineae</taxon>
        <taxon>Pterulaceae</taxon>
        <taxon>Pterulicium</taxon>
    </lineage>
</organism>
<name>A0A5C3R0S1_9AGAR</name>
<evidence type="ECO:0000313" key="3">
    <source>
        <dbReference type="Proteomes" id="UP000305067"/>
    </source>
</evidence>
<keyword evidence="3" id="KW-1185">Reference proteome</keyword>
<dbReference type="Proteomes" id="UP000305067">
    <property type="component" value="Unassembled WGS sequence"/>
</dbReference>
<dbReference type="AlphaFoldDB" id="A0A5C3R0S1"/>
<evidence type="ECO:0000256" key="1">
    <source>
        <dbReference type="SAM" id="MobiDB-lite"/>
    </source>
</evidence>
<sequence>MLGGKKTPPPPPPPKEESLADKIGGVFGGGKKTPPPPEDTGLVGHFQKLMGKEEVPVKEQTMGDKINSAFGGGAKGEKNEDLLDKAIDLVQEHGFGQGKQHDEAAHEQFKDKQIADAIRAGYKNATGKEFFIKDKE</sequence>
<accession>A0A5C3R0S1</accession>
<evidence type="ECO:0000313" key="2">
    <source>
        <dbReference type="EMBL" id="TFL07863.1"/>
    </source>
</evidence>